<dbReference type="InterPro" id="IPR015943">
    <property type="entry name" value="WD40/YVTN_repeat-like_dom_sf"/>
</dbReference>
<dbReference type="EMBL" id="KV454014">
    <property type="protein sequence ID" value="ODV95500.1"/>
    <property type="molecule type" value="Genomic_DNA"/>
</dbReference>
<keyword evidence="4" id="KW-0653">Protein transport</keyword>
<protein>
    <recommendedName>
        <fullName evidence="7">Anaphase-promoting complex subunit 4 WD40 domain-containing protein</fullName>
    </recommendedName>
</protein>
<keyword evidence="2" id="KW-0853">WD repeat</keyword>
<keyword evidence="3" id="KW-0677">Repeat</keyword>
<dbReference type="GO" id="GO:0070971">
    <property type="term" value="C:endoplasmic reticulum exit site"/>
    <property type="evidence" value="ECO:0007669"/>
    <property type="project" value="TreeGrafter"/>
</dbReference>
<evidence type="ECO:0000313" key="6">
    <source>
        <dbReference type="Proteomes" id="UP000094236"/>
    </source>
</evidence>
<accession>A0A1E4TUS3</accession>
<dbReference type="STRING" id="669874.A0A1E4TUS3"/>
<reference evidence="6" key="1">
    <citation type="submission" date="2016-05" db="EMBL/GenBank/DDBJ databases">
        <title>Comparative genomics of biotechnologically important yeasts.</title>
        <authorList>
            <consortium name="DOE Joint Genome Institute"/>
            <person name="Riley R."/>
            <person name="Haridas S."/>
            <person name="Wolfe K.H."/>
            <person name="Lopes M.R."/>
            <person name="Hittinger C.T."/>
            <person name="Goker M."/>
            <person name="Salamov A."/>
            <person name="Wisecaver J."/>
            <person name="Long T.M."/>
            <person name="Aerts A.L."/>
            <person name="Barry K."/>
            <person name="Choi C."/>
            <person name="Clum A."/>
            <person name="Coughlan A.Y."/>
            <person name="Deshpande S."/>
            <person name="Douglass A.P."/>
            <person name="Hanson S.J."/>
            <person name="Klenk H.-P."/>
            <person name="Labutti K."/>
            <person name="Lapidus A."/>
            <person name="Lindquist E."/>
            <person name="Lipzen A."/>
            <person name="Meier-Kolthoff J.P."/>
            <person name="Ohm R.A."/>
            <person name="Otillar R.P."/>
            <person name="Pangilinan J."/>
            <person name="Peng Y."/>
            <person name="Rokas A."/>
            <person name="Rosa C.A."/>
            <person name="Scheuner C."/>
            <person name="Sibirny A.A."/>
            <person name="Slot J.C."/>
            <person name="Stielow J.B."/>
            <person name="Sun H."/>
            <person name="Kurtzman C.P."/>
            <person name="Blackwell M."/>
            <person name="Grigoriev I.V."/>
            <person name="Jeffries T.W."/>
        </authorList>
    </citation>
    <scope>NUCLEOTIDE SEQUENCE [LARGE SCALE GENOMIC DNA]</scope>
    <source>
        <strain evidence="6">NRRL Y-2460</strain>
    </source>
</reference>
<dbReference type="OrthoDB" id="542917at2759"/>
<dbReference type="GO" id="GO:0090110">
    <property type="term" value="P:COPII-coated vesicle cargo loading"/>
    <property type="evidence" value="ECO:0007669"/>
    <property type="project" value="TreeGrafter"/>
</dbReference>
<dbReference type="GO" id="GO:0005198">
    <property type="term" value="F:structural molecule activity"/>
    <property type="evidence" value="ECO:0007669"/>
    <property type="project" value="TreeGrafter"/>
</dbReference>
<evidence type="ECO:0008006" key="7">
    <source>
        <dbReference type="Google" id="ProtNLM"/>
    </source>
</evidence>
<dbReference type="AlphaFoldDB" id="A0A1E4TUS3"/>
<name>A0A1E4TUS3_PACTA</name>
<feature type="non-terminal residue" evidence="5">
    <location>
        <position position="103"/>
    </location>
</feature>
<dbReference type="Proteomes" id="UP000094236">
    <property type="component" value="Unassembled WGS sequence"/>
</dbReference>
<evidence type="ECO:0000256" key="3">
    <source>
        <dbReference type="ARBA" id="ARBA00022737"/>
    </source>
</evidence>
<dbReference type="PANTHER" id="PTHR13923:SF11">
    <property type="entry name" value="SECRETORY 31, ISOFORM D"/>
    <property type="match status" value="1"/>
</dbReference>
<dbReference type="SUPFAM" id="SSF50978">
    <property type="entry name" value="WD40 repeat-like"/>
    <property type="match status" value="1"/>
</dbReference>
<keyword evidence="1" id="KW-0813">Transport</keyword>
<dbReference type="GO" id="GO:0007029">
    <property type="term" value="P:endoplasmic reticulum organization"/>
    <property type="evidence" value="ECO:0007669"/>
    <property type="project" value="TreeGrafter"/>
</dbReference>
<evidence type="ECO:0000256" key="1">
    <source>
        <dbReference type="ARBA" id="ARBA00022448"/>
    </source>
</evidence>
<keyword evidence="6" id="KW-1185">Reference proteome</keyword>
<evidence type="ECO:0000256" key="4">
    <source>
        <dbReference type="ARBA" id="ARBA00022927"/>
    </source>
</evidence>
<dbReference type="GO" id="GO:0030127">
    <property type="term" value="C:COPII vesicle coat"/>
    <property type="evidence" value="ECO:0007669"/>
    <property type="project" value="TreeGrafter"/>
</dbReference>
<dbReference type="Gene3D" id="2.130.10.10">
    <property type="entry name" value="YVTN repeat-like/Quinoprotein amine dehydrogenase"/>
    <property type="match status" value="1"/>
</dbReference>
<organism evidence="5 6">
    <name type="scientific">Pachysolen tannophilus NRRL Y-2460</name>
    <dbReference type="NCBI Taxonomy" id="669874"/>
    <lineage>
        <taxon>Eukaryota</taxon>
        <taxon>Fungi</taxon>
        <taxon>Dikarya</taxon>
        <taxon>Ascomycota</taxon>
        <taxon>Saccharomycotina</taxon>
        <taxon>Pichiomycetes</taxon>
        <taxon>Pachysolenaceae</taxon>
        <taxon>Pachysolen</taxon>
    </lineage>
</organism>
<dbReference type="InterPro" id="IPR036322">
    <property type="entry name" value="WD40_repeat_dom_sf"/>
</dbReference>
<dbReference type="PANTHER" id="PTHR13923">
    <property type="entry name" value="SEC31-RELATED PROTEIN"/>
    <property type="match status" value="1"/>
</dbReference>
<proteinExistence type="predicted"/>
<dbReference type="InterPro" id="IPR040251">
    <property type="entry name" value="SEC31-like"/>
</dbReference>
<evidence type="ECO:0000256" key="2">
    <source>
        <dbReference type="ARBA" id="ARBA00022574"/>
    </source>
</evidence>
<evidence type="ECO:0000313" key="5">
    <source>
        <dbReference type="EMBL" id="ODV95500.1"/>
    </source>
</evidence>
<sequence length="103" mass="11207">MVKLSEVERTATFVWSHDSLPLLATGSAAGAVDLDFSASSKLEIWDILSSKLTKEPIVSAALDTKFHALAWSKKYADHTNGMLVGALENSIVQFWDAKKLIDG</sequence>
<gene>
    <name evidence="5" type="ORF">PACTADRAFT_42028</name>
</gene>
<dbReference type="GO" id="GO:0015031">
    <property type="term" value="P:protein transport"/>
    <property type="evidence" value="ECO:0007669"/>
    <property type="project" value="UniProtKB-KW"/>
</dbReference>